<dbReference type="RefSeq" id="WP_126793615.1">
    <property type="nucleotide sequence ID" value="NZ_PIPI01000007.1"/>
</dbReference>
<dbReference type="AlphaFoldDB" id="A0A432VRG6"/>
<proteinExistence type="predicted"/>
<dbReference type="Proteomes" id="UP000288212">
    <property type="component" value="Unassembled WGS sequence"/>
</dbReference>
<dbReference type="PRINTS" id="PR00081">
    <property type="entry name" value="GDHRDH"/>
</dbReference>
<evidence type="ECO:0000313" key="1">
    <source>
        <dbReference type="EMBL" id="RUO18883.1"/>
    </source>
</evidence>
<dbReference type="Gene3D" id="3.40.50.720">
    <property type="entry name" value="NAD(P)-binding Rossmann-like Domain"/>
    <property type="match status" value="1"/>
</dbReference>
<evidence type="ECO:0000313" key="2">
    <source>
        <dbReference type="Proteomes" id="UP000288212"/>
    </source>
</evidence>
<keyword evidence="2" id="KW-1185">Reference proteome</keyword>
<dbReference type="Pfam" id="PF00106">
    <property type="entry name" value="adh_short"/>
    <property type="match status" value="1"/>
</dbReference>
<dbReference type="InterPro" id="IPR051468">
    <property type="entry name" value="Fungal_SecMetab_SDRs"/>
</dbReference>
<dbReference type="SUPFAM" id="SSF51735">
    <property type="entry name" value="NAD(P)-binding Rossmann-fold domains"/>
    <property type="match status" value="1"/>
</dbReference>
<dbReference type="OrthoDB" id="9785826at2"/>
<sequence>MGSKTSLQEAARGNLVAVFGAGGGLGRAIVQELLTRSADTFVLAVSRQAQPNDVTDERVHWVQLAVSEKGSEAAILTAYQTLLAEWQAQNLELSGVVSTIGWLHGAGPNGEDWQPERRIEQLSAEQLQAYFFTNATLPILLLQALKPLLPKNKPAYVAQLGAKVGSISDNHLGGWYGYRASKAALNMLFRTAAIEFKRTHKQLTLAVIHPGTTDTELSKPFQQRLPADKLYSAQLSAQRILQVIADLTPENSGSFYFWDGEKIPY</sequence>
<name>A0A432VRG6_9GAMM</name>
<reference evidence="1 2" key="1">
    <citation type="journal article" date="2011" name="Front. Microbiol.">
        <title>Genomic signatures of strain selection and enhancement in Bacillus atrophaeus var. globigii, a historical biowarfare simulant.</title>
        <authorList>
            <person name="Gibbons H.S."/>
            <person name="Broomall S.M."/>
            <person name="McNew L.A."/>
            <person name="Daligault H."/>
            <person name="Chapman C."/>
            <person name="Bruce D."/>
            <person name="Karavis M."/>
            <person name="Krepps M."/>
            <person name="McGregor P.A."/>
            <person name="Hong C."/>
            <person name="Park K.H."/>
            <person name="Akmal A."/>
            <person name="Feldman A."/>
            <person name="Lin J.S."/>
            <person name="Chang W.E."/>
            <person name="Higgs B.W."/>
            <person name="Demirev P."/>
            <person name="Lindquist J."/>
            <person name="Liem A."/>
            <person name="Fochler E."/>
            <person name="Read T.D."/>
            <person name="Tapia R."/>
            <person name="Johnson S."/>
            <person name="Bishop-Lilly K.A."/>
            <person name="Detter C."/>
            <person name="Han C."/>
            <person name="Sozhamannan S."/>
            <person name="Rosenzweig C.N."/>
            <person name="Skowronski E.W."/>
        </authorList>
    </citation>
    <scope>NUCLEOTIDE SEQUENCE [LARGE SCALE GENOMIC DNA]</scope>
    <source>
        <strain evidence="1 2">AK5</strain>
    </source>
</reference>
<comment type="caution">
    <text evidence="1">The sequence shown here is derived from an EMBL/GenBank/DDBJ whole genome shotgun (WGS) entry which is preliminary data.</text>
</comment>
<accession>A0A432VRG6</accession>
<gene>
    <name evidence="1" type="ORF">CWE06_09830</name>
</gene>
<dbReference type="GO" id="GO:0016491">
    <property type="term" value="F:oxidoreductase activity"/>
    <property type="evidence" value="ECO:0007669"/>
    <property type="project" value="TreeGrafter"/>
</dbReference>
<dbReference type="EMBL" id="PIPI01000007">
    <property type="protein sequence ID" value="RUO18883.1"/>
    <property type="molecule type" value="Genomic_DNA"/>
</dbReference>
<dbReference type="PANTHER" id="PTHR43544:SF12">
    <property type="entry name" value="NAD(P)-BINDING ROSSMANN-FOLD SUPERFAMILY PROTEIN"/>
    <property type="match status" value="1"/>
</dbReference>
<dbReference type="InterPro" id="IPR002347">
    <property type="entry name" value="SDR_fam"/>
</dbReference>
<protein>
    <submittedName>
        <fullName evidence="1">Short-chain dehydrogenase</fullName>
    </submittedName>
</protein>
<dbReference type="InterPro" id="IPR036291">
    <property type="entry name" value="NAD(P)-bd_dom_sf"/>
</dbReference>
<organism evidence="1 2">
    <name type="scientific">Aliidiomarina haloalkalitolerans</name>
    <dbReference type="NCBI Taxonomy" id="859059"/>
    <lineage>
        <taxon>Bacteria</taxon>
        <taxon>Pseudomonadati</taxon>
        <taxon>Pseudomonadota</taxon>
        <taxon>Gammaproteobacteria</taxon>
        <taxon>Alteromonadales</taxon>
        <taxon>Idiomarinaceae</taxon>
        <taxon>Aliidiomarina</taxon>
    </lineage>
</organism>
<dbReference type="PANTHER" id="PTHR43544">
    <property type="entry name" value="SHORT-CHAIN DEHYDROGENASE/REDUCTASE"/>
    <property type="match status" value="1"/>
</dbReference>
<dbReference type="GO" id="GO:0005737">
    <property type="term" value="C:cytoplasm"/>
    <property type="evidence" value="ECO:0007669"/>
    <property type="project" value="TreeGrafter"/>
</dbReference>